<organism evidence="1">
    <name type="scientific">Vitis vinifera</name>
    <name type="common">Grape</name>
    <dbReference type="NCBI Taxonomy" id="29760"/>
    <lineage>
        <taxon>Eukaryota</taxon>
        <taxon>Viridiplantae</taxon>
        <taxon>Streptophyta</taxon>
        <taxon>Embryophyta</taxon>
        <taxon>Tracheophyta</taxon>
        <taxon>Spermatophyta</taxon>
        <taxon>Magnoliopsida</taxon>
        <taxon>eudicotyledons</taxon>
        <taxon>Gunneridae</taxon>
        <taxon>Pentapetalae</taxon>
        <taxon>rosids</taxon>
        <taxon>Vitales</taxon>
        <taxon>Vitaceae</taxon>
        <taxon>Viteae</taxon>
        <taxon>Vitis</taxon>
    </lineage>
</organism>
<evidence type="ECO:0000313" key="1">
    <source>
        <dbReference type="EMBL" id="CAN74614.1"/>
    </source>
</evidence>
<accession>A5BI50</accession>
<gene>
    <name evidence="1" type="ORF">VITISV_002216</name>
</gene>
<reference evidence="1" key="1">
    <citation type="journal article" date="2007" name="PLoS ONE">
        <title>The first genome sequence of an elite grapevine cultivar (Pinot noir Vitis vinifera L.): coping with a highly heterozygous genome.</title>
        <authorList>
            <person name="Velasco R."/>
            <person name="Zharkikh A."/>
            <person name="Troggio M."/>
            <person name="Cartwright D.A."/>
            <person name="Cestaro A."/>
            <person name="Pruss D."/>
            <person name="Pindo M."/>
            <person name="FitzGerald L.M."/>
            <person name="Vezzulli S."/>
            <person name="Reid J."/>
            <person name="Malacarne G."/>
            <person name="Iliev D."/>
            <person name="Coppola G."/>
            <person name="Wardell B."/>
            <person name="Micheletti D."/>
            <person name="Macalma T."/>
            <person name="Facci M."/>
            <person name="Mitchell J.T."/>
            <person name="Perazzolli M."/>
            <person name="Eldredge G."/>
            <person name="Gatto P."/>
            <person name="Oyzerski R."/>
            <person name="Moretto M."/>
            <person name="Gutin N."/>
            <person name="Stefanini M."/>
            <person name="Chen Y."/>
            <person name="Segala C."/>
            <person name="Davenport C."/>
            <person name="Dematte L."/>
            <person name="Mraz A."/>
            <person name="Battilana J."/>
            <person name="Stormo K."/>
            <person name="Costa F."/>
            <person name="Tao Q."/>
            <person name="Si-Ammour A."/>
            <person name="Harkins T."/>
            <person name="Lackey A."/>
            <person name="Perbost C."/>
            <person name="Taillon B."/>
            <person name="Stella A."/>
            <person name="Solovyev V."/>
            <person name="Fawcett J.A."/>
            <person name="Sterck L."/>
            <person name="Vandepoele K."/>
            <person name="Grando S.M."/>
            <person name="Toppo S."/>
            <person name="Moser C."/>
            <person name="Lanchbury J."/>
            <person name="Bogden R."/>
            <person name="Skolnick M."/>
            <person name="Sgaramella V."/>
            <person name="Bhatnagar S.K."/>
            <person name="Fontana P."/>
            <person name="Gutin A."/>
            <person name="Van de Peer Y."/>
            <person name="Salamini F."/>
            <person name="Viola R."/>
        </authorList>
    </citation>
    <scope>NUCLEOTIDE SEQUENCE</scope>
</reference>
<dbReference type="EMBL" id="AM460273">
    <property type="protein sequence ID" value="CAN74614.1"/>
    <property type="molecule type" value="Genomic_DNA"/>
</dbReference>
<name>A5BI50_VITVI</name>
<sequence>MAWACCLLPSNEPRHCAPMLCVGILVRVSYWSHQTMALRQWFHQLAHRIRLRRPRACARRGVRAVRVWLARGAHLARLWCTHGARLVRLWCVRDARLARPRCMCGACLAHPRPPHMAPGV</sequence>
<proteinExistence type="predicted"/>
<protein>
    <submittedName>
        <fullName evidence="1">Uncharacterized protein</fullName>
    </submittedName>
</protein>
<dbReference type="AlphaFoldDB" id="A5BI50"/>